<sequence length="311" mass="36859">MSDLKTVSRTERLIYLVTIVVLLGIIAYIYYSSKNTHIKTEVLNQRSEQLQQELKQLNHQIKRKEIEIDQVAHSKDIVLKNTRLQLERELKKLKIQRKIIKQHLKDIGVFKEEKVVNTEKILRLNKELLTAKNNLQAVKKSIPRLIRGKIDSVKKQGSLQTNRMRQQNTQLKQQVRQSQQKQQNLSNQLKVLEKRRRLLSSPPLRIEVFSDASKLRYSKLSRYIQLYFTILPNPIRKPENKLIKVYHLLYKYENNKTQMKRRLITTIPYRKQKRLNKSVKYNNRKPFAKGTHVFEAEVDGMVLASKTVNVE</sequence>
<accession>A1ZKV4</accession>
<comment type="caution">
    <text evidence="3">The sequence shown here is derived from an EMBL/GenBank/DDBJ whole genome shotgun (WGS) entry which is preliminary data.</text>
</comment>
<evidence type="ECO:0000256" key="2">
    <source>
        <dbReference type="SAM" id="Phobius"/>
    </source>
</evidence>
<feature type="transmembrane region" description="Helical" evidence="2">
    <location>
        <begin position="12"/>
        <end position="31"/>
    </location>
</feature>
<proteinExistence type="predicted"/>
<evidence type="ECO:0000313" key="4">
    <source>
        <dbReference type="Proteomes" id="UP000004095"/>
    </source>
</evidence>
<organism evidence="3 4">
    <name type="scientific">Microscilla marina ATCC 23134</name>
    <dbReference type="NCBI Taxonomy" id="313606"/>
    <lineage>
        <taxon>Bacteria</taxon>
        <taxon>Pseudomonadati</taxon>
        <taxon>Bacteroidota</taxon>
        <taxon>Cytophagia</taxon>
        <taxon>Cytophagales</taxon>
        <taxon>Microscillaceae</taxon>
        <taxon>Microscilla</taxon>
    </lineage>
</organism>
<name>A1ZKV4_MICM2</name>
<dbReference type="EMBL" id="AAWS01000013">
    <property type="protein sequence ID" value="EAY28919.1"/>
    <property type="molecule type" value="Genomic_DNA"/>
</dbReference>
<keyword evidence="4" id="KW-1185">Reference proteome</keyword>
<protein>
    <submittedName>
        <fullName evidence="3">Uncharacterized protein</fullName>
    </submittedName>
</protein>
<gene>
    <name evidence="3" type="ORF">M23134_00073</name>
</gene>
<keyword evidence="2" id="KW-0812">Transmembrane</keyword>
<dbReference type="Proteomes" id="UP000004095">
    <property type="component" value="Unassembled WGS sequence"/>
</dbReference>
<keyword evidence="1" id="KW-0175">Coiled coil</keyword>
<reference evidence="3 4" key="1">
    <citation type="submission" date="2007-01" db="EMBL/GenBank/DDBJ databases">
        <authorList>
            <person name="Haygood M."/>
            <person name="Podell S."/>
            <person name="Anderson C."/>
            <person name="Hopkinson B."/>
            <person name="Roe K."/>
            <person name="Barbeau K."/>
            <person name="Gaasterland T."/>
            <person name="Ferriera S."/>
            <person name="Johnson J."/>
            <person name="Kravitz S."/>
            <person name="Beeson K."/>
            <person name="Sutton G."/>
            <person name="Rogers Y.-H."/>
            <person name="Friedman R."/>
            <person name="Frazier M."/>
            <person name="Venter J.C."/>
        </authorList>
    </citation>
    <scope>NUCLEOTIDE SEQUENCE [LARGE SCALE GENOMIC DNA]</scope>
    <source>
        <strain evidence="3 4">ATCC 23134</strain>
    </source>
</reference>
<evidence type="ECO:0000313" key="3">
    <source>
        <dbReference type="EMBL" id="EAY28919.1"/>
    </source>
</evidence>
<feature type="coiled-coil region" evidence="1">
    <location>
        <begin position="40"/>
        <end position="195"/>
    </location>
</feature>
<dbReference type="RefSeq" id="WP_002697065.1">
    <property type="nucleotide sequence ID" value="NZ_AAWS01000013.1"/>
</dbReference>
<keyword evidence="2" id="KW-1133">Transmembrane helix</keyword>
<evidence type="ECO:0000256" key="1">
    <source>
        <dbReference type="SAM" id="Coils"/>
    </source>
</evidence>
<keyword evidence="2" id="KW-0472">Membrane</keyword>
<dbReference type="AlphaFoldDB" id="A1ZKV4"/>